<name>A0A0C3DW11_9AGAM</name>
<protein>
    <submittedName>
        <fullName evidence="2">Uncharacterized protein</fullName>
    </submittedName>
</protein>
<dbReference type="EMBL" id="KN822026">
    <property type="protein sequence ID" value="KIM64760.1"/>
    <property type="molecule type" value="Genomic_DNA"/>
</dbReference>
<dbReference type="Proteomes" id="UP000053989">
    <property type="component" value="Unassembled WGS sequence"/>
</dbReference>
<accession>A0A0C3DW11</accession>
<feature type="region of interest" description="Disordered" evidence="1">
    <location>
        <begin position="1"/>
        <end position="24"/>
    </location>
</feature>
<dbReference type="InParanoid" id="A0A0C3DW11"/>
<evidence type="ECO:0000313" key="3">
    <source>
        <dbReference type="Proteomes" id="UP000053989"/>
    </source>
</evidence>
<reference evidence="2 3" key="1">
    <citation type="submission" date="2014-04" db="EMBL/GenBank/DDBJ databases">
        <authorList>
            <consortium name="DOE Joint Genome Institute"/>
            <person name="Kuo A."/>
            <person name="Kohler A."/>
            <person name="Nagy L.G."/>
            <person name="Floudas D."/>
            <person name="Copeland A."/>
            <person name="Barry K.W."/>
            <person name="Cichocki N."/>
            <person name="Veneault-Fourrey C."/>
            <person name="LaButti K."/>
            <person name="Lindquist E.A."/>
            <person name="Lipzen A."/>
            <person name="Lundell T."/>
            <person name="Morin E."/>
            <person name="Murat C."/>
            <person name="Sun H."/>
            <person name="Tunlid A."/>
            <person name="Henrissat B."/>
            <person name="Grigoriev I.V."/>
            <person name="Hibbett D.S."/>
            <person name="Martin F."/>
            <person name="Nordberg H.P."/>
            <person name="Cantor M.N."/>
            <person name="Hua S.X."/>
        </authorList>
    </citation>
    <scope>NUCLEOTIDE SEQUENCE [LARGE SCALE GENOMIC DNA]</scope>
    <source>
        <strain evidence="2 3">Foug A</strain>
    </source>
</reference>
<proteinExistence type="predicted"/>
<reference evidence="3" key="2">
    <citation type="submission" date="2015-01" db="EMBL/GenBank/DDBJ databases">
        <title>Evolutionary Origins and Diversification of the Mycorrhizal Mutualists.</title>
        <authorList>
            <consortium name="DOE Joint Genome Institute"/>
            <consortium name="Mycorrhizal Genomics Consortium"/>
            <person name="Kohler A."/>
            <person name="Kuo A."/>
            <person name="Nagy L.G."/>
            <person name="Floudas D."/>
            <person name="Copeland A."/>
            <person name="Barry K.W."/>
            <person name="Cichocki N."/>
            <person name="Veneault-Fourrey C."/>
            <person name="LaButti K."/>
            <person name="Lindquist E.A."/>
            <person name="Lipzen A."/>
            <person name="Lundell T."/>
            <person name="Morin E."/>
            <person name="Murat C."/>
            <person name="Riley R."/>
            <person name="Ohm R."/>
            <person name="Sun H."/>
            <person name="Tunlid A."/>
            <person name="Henrissat B."/>
            <person name="Grigoriev I.V."/>
            <person name="Hibbett D.S."/>
            <person name="Martin F."/>
        </authorList>
    </citation>
    <scope>NUCLEOTIDE SEQUENCE [LARGE SCALE GENOMIC DNA]</scope>
    <source>
        <strain evidence="3">Foug A</strain>
    </source>
</reference>
<evidence type="ECO:0000256" key="1">
    <source>
        <dbReference type="SAM" id="MobiDB-lite"/>
    </source>
</evidence>
<sequence>MANSPSLRSIGLPDRSKVADHYGMLPEGTTNQSFKLSSSRTRLWRVAIATVRCPTRTVHSQQAGDKPADQTQHDAPGYTLDVSSGSVSRRKNGVYEMHLQFARTLTSNSVDRIQMRNDTLPLLR</sequence>
<keyword evidence="3" id="KW-1185">Reference proteome</keyword>
<gene>
    <name evidence="2" type="ORF">SCLCIDRAFT_1212823</name>
</gene>
<dbReference type="AlphaFoldDB" id="A0A0C3DW11"/>
<evidence type="ECO:0000313" key="2">
    <source>
        <dbReference type="EMBL" id="KIM64760.1"/>
    </source>
</evidence>
<dbReference type="HOGENOM" id="CLU_2005264_0_0_1"/>
<feature type="region of interest" description="Disordered" evidence="1">
    <location>
        <begin position="55"/>
        <end position="86"/>
    </location>
</feature>
<organism evidence="2 3">
    <name type="scientific">Scleroderma citrinum Foug A</name>
    <dbReference type="NCBI Taxonomy" id="1036808"/>
    <lineage>
        <taxon>Eukaryota</taxon>
        <taxon>Fungi</taxon>
        <taxon>Dikarya</taxon>
        <taxon>Basidiomycota</taxon>
        <taxon>Agaricomycotina</taxon>
        <taxon>Agaricomycetes</taxon>
        <taxon>Agaricomycetidae</taxon>
        <taxon>Boletales</taxon>
        <taxon>Sclerodermatineae</taxon>
        <taxon>Sclerodermataceae</taxon>
        <taxon>Scleroderma</taxon>
    </lineage>
</organism>